<dbReference type="GO" id="GO:0016747">
    <property type="term" value="F:acyltransferase activity, transferring groups other than amino-acyl groups"/>
    <property type="evidence" value="ECO:0007669"/>
    <property type="project" value="InterPro"/>
</dbReference>
<dbReference type="SUPFAM" id="SSF55729">
    <property type="entry name" value="Acyl-CoA N-acyltransferases (Nat)"/>
    <property type="match status" value="1"/>
</dbReference>
<protein>
    <recommendedName>
        <fullName evidence="1">N-acetyltransferase domain-containing protein</fullName>
    </recommendedName>
</protein>
<evidence type="ECO:0000313" key="3">
    <source>
        <dbReference type="Proteomes" id="UP000317977"/>
    </source>
</evidence>
<gene>
    <name evidence="2" type="ORF">Poly59_34980</name>
</gene>
<dbReference type="OrthoDB" id="241885at2"/>
<dbReference type="InterPro" id="IPR016181">
    <property type="entry name" value="Acyl_CoA_acyltransferase"/>
</dbReference>
<dbReference type="InterPro" id="IPR000182">
    <property type="entry name" value="GNAT_dom"/>
</dbReference>
<dbReference type="AlphaFoldDB" id="A0A5C6ESA9"/>
<evidence type="ECO:0000259" key="1">
    <source>
        <dbReference type="PROSITE" id="PS51186"/>
    </source>
</evidence>
<comment type="caution">
    <text evidence="2">The sequence shown here is derived from an EMBL/GenBank/DDBJ whole genome shotgun (WGS) entry which is preliminary data.</text>
</comment>
<evidence type="ECO:0000313" key="2">
    <source>
        <dbReference type="EMBL" id="TWU51902.1"/>
    </source>
</evidence>
<feature type="domain" description="N-acetyltransferase" evidence="1">
    <location>
        <begin position="2"/>
        <end position="150"/>
    </location>
</feature>
<accession>A0A5C6ESA9</accession>
<name>A0A5C6ESA9_9BACT</name>
<organism evidence="2 3">
    <name type="scientific">Rubripirellula reticaptiva</name>
    <dbReference type="NCBI Taxonomy" id="2528013"/>
    <lineage>
        <taxon>Bacteria</taxon>
        <taxon>Pseudomonadati</taxon>
        <taxon>Planctomycetota</taxon>
        <taxon>Planctomycetia</taxon>
        <taxon>Pirellulales</taxon>
        <taxon>Pirellulaceae</taxon>
        <taxon>Rubripirellula</taxon>
    </lineage>
</organism>
<dbReference type="EMBL" id="SJPX01000003">
    <property type="protein sequence ID" value="TWU51902.1"/>
    <property type="molecule type" value="Genomic_DNA"/>
</dbReference>
<dbReference type="RefSeq" id="WP_146535154.1">
    <property type="nucleotide sequence ID" value="NZ_SJPX01000003.1"/>
</dbReference>
<dbReference type="PROSITE" id="PS51186">
    <property type="entry name" value="GNAT"/>
    <property type="match status" value="1"/>
</dbReference>
<dbReference type="Gene3D" id="3.40.630.30">
    <property type="match status" value="1"/>
</dbReference>
<dbReference type="Proteomes" id="UP000317977">
    <property type="component" value="Unassembled WGS sequence"/>
</dbReference>
<sequence length="307" mass="33988">MTTIRSFHNNDLPELLRVWIAHWSAITKAPQVNLPRLEQAIASRTFFDPHSLLVAESEGQIVGWTHFLASSDPSEVVMPMNCILPECGKEVAESLLTEALVRARAGGFKVVKAGVVRDERFGYAGLEPIGHGIGVPTADERFTELLKKFGFSELNSVTRMVAGILFYRPPVSREALQFRRSAKADSGNLIPDAQRRASGLSHIDIEHFRLLQRAGPTLAEVDFWFSDPEAEVLSPTTSILDLGPIQARGELSSAESYLIASTMQTLATRNIQTVETAIDSEKKTLIQQLERICFETTDSGVVWELKL</sequence>
<proteinExistence type="predicted"/>
<reference evidence="2 3" key="1">
    <citation type="submission" date="2019-02" db="EMBL/GenBank/DDBJ databases">
        <title>Deep-cultivation of Planctomycetes and their phenomic and genomic characterization uncovers novel biology.</title>
        <authorList>
            <person name="Wiegand S."/>
            <person name="Jogler M."/>
            <person name="Boedeker C."/>
            <person name="Pinto D."/>
            <person name="Vollmers J."/>
            <person name="Rivas-Marin E."/>
            <person name="Kohn T."/>
            <person name="Peeters S.H."/>
            <person name="Heuer A."/>
            <person name="Rast P."/>
            <person name="Oberbeckmann S."/>
            <person name="Bunk B."/>
            <person name="Jeske O."/>
            <person name="Meyerdierks A."/>
            <person name="Storesund J.E."/>
            <person name="Kallscheuer N."/>
            <person name="Luecker S."/>
            <person name="Lage O.M."/>
            <person name="Pohl T."/>
            <person name="Merkel B.J."/>
            <person name="Hornburger P."/>
            <person name="Mueller R.-W."/>
            <person name="Bruemmer F."/>
            <person name="Labrenz M."/>
            <person name="Spormann A.M."/>
            <person name="Op Den Camp H."/>
            <person name="Overmann J."/>
            <person name="Amann R."/>
            <person name="Jetten M.S.M."/>
            <person name="Mascher T."/>
            <person name="Medema M.H."/>
            <person name="Devos D.P."/>
            <person name="Kaster A.-K."/>
            <person name="Ovreas L."/>
            <person name="Rohde M."/>
            <person name="Galperin M.Y."/>
            <person name="Jogler C."/>
        </authorList>
    </citation>
    <scope>NUCLEOTIDE SEQUENCE [LARGE SCALE GENOMIC DNA]</scope>
    <source>
        <strain evidence="2 3">Poly59</strain>
    </source>
</reference>
<keyword evidence="3" id="KW-1185">Reference proteome</keyword>